<evidence type="ECO:0000256" key="11">
    <source>
        <dbReference type="ARBA" id="ARBA00047978"/>
    </source>
</evidence>
<keyword evidence="5 13" id="KW-1133">Transmembrane helix</keyword>
<evidence type="ECO:0000256" key="8">
    <source>
        <dbReference type="ARBA" id="ARBA00038269"/>
    </source>
</evidence>
<evidence type="ECO:0000256" key="2">
    <source>
        <dbReference type="ARBA" id="ARBA00022679"/>
    </source>
</evidence>
<evidence type="ECO:0000256" key="9">
    <source>
        <dbReference type="ARBA" id="ARBA00038867"/>
    </source>
</evidence>
<feature type="transmembrane region" description="Helical" evidence="13">
    <location>
        <begin position="379"/>
        <end position="399"/>
    </location>
</feature>
<keyword evidence="7" id="KW-0012">Acyltransferase</keyword>
<dbReference type="InterPro" id="IPR004299">
    <property type="entry name" value="MBOAT_fam"/>
</dbReference>
<evidence type="ECO:0000256" key="13">
    <source>
        <dbReference type="SAM" id="Phobius"/>
    </source>
</evidence>
<evidence type="ECO:0000256" key="1">
    <source>
        <dbReference type="ARBA" id="ARBA00004141"/>
    </source>
</evidence>
<feature type="compositionally biased region" description="Polar residues" evidence="12">
    <location>
        <begin position="90"/>
        <end position="105"/>
    </location>
</feature>
<dbReference type="GO" id="GO:1990698">
    <property type="term" value="F:palmitoleoyltransferase activity"/>
    <property type="evidence" value="ECO:0007669"/>
    <property type="project" value="UniProtKB-EC"/>
</dbReference>
<name>A0A7R9NWC7_9NEOP</name>
<evidence type="ECO:0000256" key="3">
    <source>
        <dbReference type="ARBA" id="ARBA00022687"/>
    </source>
</evidence>
<feature type="transmembrane region" description="Helical" evidence="13">
    <location>
        <begin position="419"/>
        <end position="439"/>
    </location>
</feature>
<dbReference type="Pfam" id="PF03062">
    <property type="entry name" value="MBOAT"/>
    <property type="match status" value="2"/>
</dbReference>
<dbReference type="PANTHER" id="PTHR13906:SF12">
    <property type="entry name" value="PROTEIN-SERINE O-PALMITOLEOYLTRANSFERASE PORCUPINE"/>
    <property type="match status" value="1"/>
</dbReference>
<evidence type="ECO:0000313" key="14">
    <source>
        <dbReference type="EMBL" id="CAD7458712.1"/>
    </source>
</evidence>
<protein>
    <recommendedName>
        <fullName evidence="10">Protein-serine O-palmitoleoyltransferase porcupine</fullName>
        <ecNumber evidence="9">2.3.1.250</ecNumber>
    </recommendedName>
</protein>
<dbReference type="GO" id="GO:0016055">
    <property type="term" value="P:Wnt signaling pathway"/>
    <property type="evidence" value="ECO:0007669"/>
    <property type="project" value="UniProtKB-KW"/>
</dbReference>
<evidence type="ECO:0000256" key="10">
    <source>
        <dbReference type="ARBA" id="ARBA00040371"/>
    </source>
</evidence>
<dbReference type="AlphaFoldDB" id="A0A7R9NWC7"/>
<comment type="similarity">
    <text evidence="8">Belongs to the membrane-bound acyltransferase family. Porcupine subfamily.</text>
</comment>
<dbReference type="EC" id="2.3.1.250" evidence="9"/>
<evidence type="ECO:0000256" key="7">
    <source>
        <dbReference type="ARBA" id="ARBA00023315"/>
    </source>
</evidence>
<accession>A0A7R9NWC7</accession>
<dbReference type="EMBL" id="OE002431">
    <property type="protein sequence ID" value="CAD7458712.1"/>
    <property type="molecule type" value="Genomic_DNA"/>
</dbReference>
<dbReference type="PANTHER" id="PTHR13906">
    <property type="entry name" value="PORCUPINE"/>
    <property type="match status" value="1"/>
</dbReference>
<feature type="transmembrane region" description="Helical" evidence="13">
    <location>
        <begin position="324"/>
        <end position="341"/>
    </location>
</feature>
<dbReference type="InterPro" id="IPR049941">
    <property type="entry name" value="LPLAT_7/PORCN-like"/>
</dbReference>
<dbReference type="GO" id="GO:0017147">
    <property type="term" value="F:Wnt-protein binding"/>
    <property type="evidence" value="ECO:0007669"/>
    <property type="project" value="TreeGrafter"/>
</dbReference>
<proteinExistence type="inferred from homology"/>
<feature type="region of interest" description="Disordered" evidence="12">
    <location>
        <begin position="82"/>
        <end position="105"/>
    </location>
</feature>
<keyword evidence="4 13" id="KW-0812">Transmembrane</keyword>
<comment type="catalytic activity">
    <reaction evidence="11">
        <text>[Wnt protein]-L-serine + (9Z)-hexadecenoyl-CoA = [Wnt protein]-O-(9Z)-hexadecenoyl-L-serine + CoA</text>
        <dbReference type="Rhea" id="RHEA:45336"/>
        <dbReference type="Rhea" id="RHEA-COMP:11170"/>
        <dbReference type="Rhea" id="RHEA-COMP:11171"/>
        <dbReference type="ChEBI" id="CHEBI:29999"/>
        <dbReference type="ChEBI" id="CHEBI:57287"/>
        <dbReference type="ChEBI" id="CHEBI:61540"/>
        <dbReference type="ChEBI" id="CHEBI:85189"/>
        <dbReference type="EC" id="2.3.1.250"/>
    </reaction>
</comment>
<dbReference type="GO" id="GO:0061355">
    <property type="term" value="P:Wnt protein secretion"/>
    <property type="evidence" value="ECO:0007669"/>
    <property type="project" value="TreeGrafter"/>
</dbReference>
<evidence type="ECO:0000256" key="12">
    <source>
        <dbReference type="SAM" id="MobiDB-lite"/>
    </source>
</evidence>
<organism evidence="14">
    <name type="scientific">Timema tahoe</name>
    <dbReference type="NCBI Taxonomy" id="61484"/>
    <lineage>
        <taxon>Eukaryota</taxon>
        <taxon>Metazoa</taxon>
        <taxon>Ecdysozoa</taxon>
        <taxon>Arthropoda</taxon>
        <taxon>Hexapoda</taxon>
        <taxon>Insecta</taxon>
        <taxon>Pterygota</taxon>
        <taxon>Neoptera</taxon>
        <taxon>Polyneoptera</taxon>
        <taxon>Phasmatodea</taxon>
        <taxon>Timematodea</taxon>
        <taxon>Timematoidea</taxon>
        <taxon>Timematidae</taxon>
        <taxon>Timema</taxon>
    </lineage>
</organism>
<evidence type="ECO:0000256" key="5">
    <source>
        <dbReference type="ARBA" id="ARBA00022989"/>
    </source>
</evidence>
<dbReference type="GO" id="GO:0016020">
    <property type="term" value="C:membrane"/>
    <property type="evidence" value="ECO:0007669"/>
    <property type="project" value="UniProtKB-SubCell"/>
</dbReference>
<evidence type="ECO:0000256" key="6">
    <source>
        <dbReference type="ARBA" id="ARBA00023136"/>
    </source>
</evidence>
<gene>
    <name evidence="14" type="ORF">TTEB3V08_LOCUS6685</name>
</gene>
<dbReference type="GO" id="GO:0030258">
    <property type="term" value="P:lipid modification"/>
    <property type="evidence" value="ECO:0007669"/>
    <property type="project" value="TreeGrafter"/>
</dbReference>
<sequence length="440" mass="50539">MVADANSQFWMSPGFSRHMYPVHYYTFPFCSLLEDLVSHGEDNSPQVFLEEMLEIPTGPLMTQLALPKYRTAIQVCRDARSSYPRGKKGTTPTEIHRTLNSAPPRTSNRIEISRSFTHGTPTKNIVPSEFYLVEEMEWHKIRGAQMLLVMRIISIAFDTDFGTLEHVPSPFEFMGYICCCGTCIFGPWIPYKNYISLFDRTPLVAMSQPVPATLTRFIYVLLYRWLIAYRDAFAFRSSHYFISFLSEASAMISGFGKETDSIWSFVVTSPLSIEAPRSLVEVVIYWNRPMHYWFKTYVFRSTRPLGSVAAVLSTYIVSILMHGLNFQLAAVLFSLGVYTYVEFTLRHKLAQVFDACIEAHPCRQRCSHRHKAKQLSTKLANVGFGMLTMFHLSYLGVMFDMSSTLQEKGYSYSHTLSKWSNLHFASLWVVIGTYIFYLLI</sequence>
<comment type="subcellular location">
    <subcellularLocation>
        <location evidence="1">Membrane</location>
        <topology evidence="1">Multi-pass membrane protein</topology>
    </subcellularLocation>
</comment>
<dbReference type="GO" id="GO:0005783">
    <property type="term" value="C:endoplasmic reticulum"/>
    <property type="evidence" value="ECO:0007669"/>
    <property type="project" value="TreeGrafter"/>
</dbReference>
<keyword evidence="2" id="KW-0808">Transferase</keyword>
<keyword evidence="6 13" id="KW-0472">Membrane</keyword>
<keyword evidence="3" id="KW-0879">Wnt signaling pathway</keyword>
<reference evidence="14" key="1">
    <citation type="submission" date="2020-11" db="EMBL/GenBank/DDBJ databases">
        <authorList>
            <person name="Tran Van P."/>
        </authorList>
    </citation>
    <scope>NUCLEOTIDE SEQUENCE</scope>
</reference>
<evidence type="ECO:0000256" key="4">
    <source>
        <dbReference type="ARBA" id="ARBA00022692"/>
    </source>
</evidence>